<dbReference type="InterPro" id="IPR017695">
    <property type="entry name" value="Se-dep_Mo_hydrolase_YqeB"/>
</dbReference>
<keyword evidence="4" id="KW-1185">Reference proteome</keyword>
<dbReference type="PANTHER" id="PTHR30388:SF6">
    <property type="entry name" value="XANTHINE DEHYDROGENASE SUBUNIT A-RELATED"/>
    <property type="match status" value="1"/>
</dbReference>
<dbReference type="PANTHER" id="PTHR30388">
    <property type="entry name" value="ALDEHYDE OXIDOREDUCTASE MOLYBDENUM COFACTOR ASSEMBLY PROTEIN"/>
    <property type="match status" value="1"/>
</dbReference>
<reference evidence="3 4" key="1">
    <citation type="submission" date="2020-08" db="EMBL/GenBank/DDBJ databases">
        <title>Genomic Encyclopedia of Type Strains, Phase IV (KMG-IV): sequencing the most valuable type-strain genomes for metagenomic binning, comparative biology and taxonomic classification.</title>
        <authorList>
            <person name="Goeker M."/>
        </authorList>
    </citation>
    <scope>NUCLEOTIDE SEQUENCE [LARGE SCALE GENOMIC DNA]</scope>
    <source>
        <strain evidence="3 4">DSM 2461</strain>
    </source>
</reference>
<evidence type="ECO:0000313" key="4">
    <source>
        <dbReference type="Proteomes" id="UP000587760"/>
    </source>
</evidence>
<comment type="caution">
    <text evidence="3">The sequence shown here is derived from an EMBL/GenBank/DDBJ whole genome shotgun (WGS) entry which is preliminary data.</text>
</comment>
<gene>
    <name evidence="3" type="ORF">HNR50_001241</name>
</gene>
<dbReference type="InterPro" id="IPR027051">
    <property type="entry name" value="XdhC_Rossmann_dom"/>
</dbReference>
<sequence>MNIYTEAAALESQNRAFAIAMITESKGSTPRSKARMLVRDDGTTVGTIGGGAAELFVIKQSLEAIQEGTSRSCHYGLREDLGGSMICGGALQFFIDVQTPGAALLLIGAGHVNQAVARLAARTGFTITVADDRENLLKEELFPTNSTLVYGETLEEAVGKVSINENTYILVATGSEDKTALRCSLKHKVPYLGMLGSKRKVASLKKDLALEGFSRENLDRVISPSGLDIGAETPDEIAVSLVSQMMMTRSGTTGKSLYKKSRQIIVVRGAGDIASGTIARLHRAGYKVLALETEQPTVIRRTVAFADAVRNGEMIVEELKARRAVTADEVRMILGEEDIAVAADPEGRLIGELRPAAVIDAILAKKNLGTNRSMAKVTIALGPGFSAGDDVHYVVETMRGHTLGQIIDKGPASPDTKIPGSIEGYTEERILRAPADGEVKVMKDISSLVTKGETVAIVGGVELPATLTGMIRGMILDGTVVKKGMKMGDVDPRGERANYTNISDKAYAIAGSVLEILLREGICP</sequence>
<organism evidence="3 4">
    <name type="scientific">Spirochaeta isovalerica</name>
    <dbReference type="NCBI Taxonomy" id="150"/>
    <lineage>
        <taxon>Bacteria</taxon>
        <taxon>Pseudomonadati</taxon>
        <taxon>Spirochaetota</taxon>
        <taxon>Spirochaetia</taxon>
        <taxon>Spirochaetales</taxon>
        <taxon>Spirochaetaceae</taxon>
        <taxon>Spirochaeta</taxon>
    </lineage>
</organism>
<dbReference type="InterPro" id="IPR003777">
    <property type="entry name" value="XdhC_CoxI"/>
</dbReference>
<proteinExistence type="predicted"/>
<dbReference type="NCBIfam" id="TIGR03309">
    <property type="entry name" value="matur_yqeB"/>
    <property type="match status" value="1"/>
</dbReference>
<dbReference type="Pfam" id="PF13478">
    <property type="entry name" value="XdhC_C"/>
    <property type="match status" value="1"/>
</dbReference>
<evidence type="ECO:0000313" key="3">
    <source>
        <dbReference type="EMBL" id="MBB6479583.1"/>
    </source>
</evidence>
<protein>
    <submittedName>
        <fullName evidence="3">Xanthine dehydrogenase accessory factor</fullName>
    </submittedName>
</protein>
<dbReference type="Proteomes" id="UP000587760">
    <property type="component" value="Unassembled WGS sequence"/>
</dbReference>
<dbReference type="Gene3D" id="3.40.50.720">
    <property type="entry name" value="NAD(P)-binding Rossmann-like Domain"/>
    <property type="match status" value="1"/>
</dbReference>
<evidence type="ECO:0000259" key="1">
    <source>
        <dbReference type="Pfam" id="PF02625"/>
    </source>
</evidence>
<feature type="domain" description="XdhC- CoxI" evidence="1">
    <location>
        <begin position="12"/>
        <end position="76"/>
    </location>
</feature>
<feature type="domain" description="XdhC Rossmann" evidence="2">
    <location>
        <begin position="104"/>
        <end position="245"/>
    </location>
</feature>
<name>A0A841R6X3_9SPIO</name>
<dbReference type="AlphaFoldDB" id="A0A841R6X3"/>
<evidence type="ECO:0000259" key="2">
    <source>
        <dbReference type="Pfam" id="PF13478"/>
    </source>
</evidence>
<dbReference type="RefSeq" id="WP_184744956.1">
    <property type="nucleotide sequence ID" value="NZ_JACHGJ010000002.1"/>
</dbReference>
<accession>A0A841R6X3</accession>
<dbReference type="EMBL" id="JACHGJ010000002">
    <property type="protein sequence ID" value="MBB6479583.1"/>
    <property type="molecule type" value="Genomic_DNA"/>
</dbReference>
<dbReference type="InterPro" id="IPR052698">
    <property type="entry name" value="MoCofactor_Util/Proc"/>
</dbReference>
<dbReference type="Pfam" id="PF02625">
    <property type="entry name" value="XdhC_CoxI"/>
    <property type="match status" value="1"/>
</dbReference>